<evidence type="ECO:0000259" key="9">
    <source>
        <dbReference type="PROSITE" id="PS51978"/>
    </source>
</evidence>
<dbReference type="InterPro" id="IPR001356">
    <property type="entry name" value="HD"/>
</dbReference>
<evidence type="ECO:0000256" key="7">
    <source>
        <dbReference type="SAM" id="Coils"/>
    </source>
</evidence>
<keyword evidence="3 6" id="KW-0238">DNA-binding</keyword>
<dbReference type="InterPro" id="IPR017970">
    <property type="entry name" value="Homeobox_CS"/>
</dbReference>
<dbReference type="STRING" id="1611254.A0A2G5SUJ7"/>
<evidence type="ECO:0000256" key="3">
    <source>
        <dbReference type="ARBA" id="ARBA00023125"/>
    </source>
</evidence>
<dbReference type="GO" id="GO:0000987">
    <property type="term" value="F:cis-regulatory region sequence-specific DNA binding"/>
    <property type="evidence" value="ECO:0007669"/>
    <property type="project" value="UniProtKB-ARBA"/>
</dbReference>
<comment type="similarity">
    <text evidence="2">Belongs to the TALE/PBX homeobox family.</text>
</comment>
<dbReference type="OrthoDB" id="4187154at2759"/>
<organism evidence="10 11">
    <name type="scientific">Caenorhabditis nigoni</name>
    <dbReference type="NCBI Taxonomy" id="1611254"/>
    <lineage>
        <taxon>Eukaryota</taxon>
        <taxon>Metazoa</taxon>
        <taxon>Ecdysozoa</taxon>
        <taxon>Nematoda</taxon>
        <taxon>Chromadorea</taxon>
        <taxon>Rhabditida</taxon>
        <taxon>Rhabditina</taxon>
        <taxon>Rhabditomorpha</taxon>
        <taxon>Rhabditoidea</taxon>
        <taxon>Rhabditidae</taxon>
        <taxon>Peloderinae</taxon>
        <taxon>Caenorhabditis</taxon>
    </lineage>
</organism>
<dbReference type="AlphaFoldDB" id="A0A2G5SUJ7"/>
<feature type="domain" description="Homeobox" evidence="8">
    <location>
        <begin position="180"/>
        <end position="243"/>
    </location>
</feature>
<comment type="subcellular location">
    <subcellularLocation>
        <location evidence="1 6">Nucleus</location>
    </subcellularLocation>
</comment>
<evidence type="ECO:0000313" key="11">
    <source>
        <dbReference type="Proteomes" id="UP000230233"/>
    </source>
</evidence>
<dbReference type="GO" id="GO:0000981">
    <property type="term" value="F:DNA-binding transcription factor activity, RNA polymerase II-specific"/>
    <property type="evidence" value="ECO:0007669"/>
    <property type="project" value="InterPro"/>
</dbReference>
<dbReference type="Proteomes" id="UP000230233">
    <property type="component" value="Chromosome X"/>
</dbReference>
<proteinExistence type="inferred from homology"/>
<dbReference type="InterPro" id="IPR050224">
    <property type="entry name" value="TALE_homeobox"/>
</dbReference>
<dbReference type="Pfam" id="PF03792">
    <property type="entry name" value="PBC"/>
    <property type="match status" value="1"/>
</dbReference>
<evidence type="ECO:0000313" key="10">
    <source>
        <dbReference type="EMBL" id="PIC18785.1"/>
    </source>
</evidence>
<dbReference type="PROSITE" id="PS51978">
    <property type="entry name" value="PBC"/>
    <property type="match status" value="1"/>
</dbReference>
<accession>A0A2G5SUJ7</accession>
<name>A0A2G5SUJ7_9PELO</name>
<reference evidence="11" key="1">
    <citation type="submission" date="2017-10" db="EMBL/GenBank/DDBJ databases">
        <title>Rapid genome shrinkage in a self-fertile nematode reveals novel sperm competition proteins.</title>
        <authorList>
            <person name="Yin D."/>
            <person name="Schwarz E.M."/>
            <person name="Thomas C.G."/>
            <person name="Felde R.L."/>
            <person name="Korf I.F."/>
            <person name="Cutter A.D."/>
            <person name="Schartner C.M."/>
            <person name="Ralston E.J."/>
            <person name="Meyer B.J."/>
            <person name="Haag E.S."/>
        </authorList>
    </citation>
    <scope>NUCLEOTIDE SEQUENCE [LARGE SCALE GENOMIC DNA]</scope>
    <source>
        <strain evidence="11">JU1422</strain>
    </source>
</reference>
<evidence type="ECO:0000256" key="2">
    <source>
        <dbReference type="ARBA" id="ARBA00007601"/>
    </source>
</evidence>
<evidence type="ECO:0000259" key="8">
    <source>
        <dbReference type="PROSITE" id="PS50071"/>
    </source>
</evidence>
<dbReference type="PANTHER" id="PTHR11850">
    <property type="entry name" value="HOMEOBOX PROTEIN TRANSCRIPTION FACTORS"/>
    <property type="match status" value="1"/>
</dbReference>
<evidence type="ECO:0000256" key="4">
    <source>
        <dbReference type="ARBA" id="ARBA00023155"/>
    </source>
</evidence>
<keyword evidence="11" id="KW-1185">Reference proteome</keyword>
<gene>
    <name evidence="10" type="primary">Cni-ceh-60</name>
    <name evidence="10" type="synonym">Cnig_chr_X.g24555</name>
    <name evidence="10" type="ORF">B9Z55_024555</name>
</gene>
<protein>
    <submittedName>
        <fullName evidence="10">Uncharacterized protein</fullName>
    </submittedName>
</protein>
<dbReference type="SUPFAM" id="SSF46689">
    <property type="entry name" value="Homeodomain-like"/>
    <property type="match status" value="1"/>
</dbReference>
<dbReference type="EMBL" id="PDUG01000006">
    <property type="protein sequence ID" value="PIC18785.1"/>
    <property type="molecule type" value="Genomic_DNA"/>
</dbReference>
<dbReference type="InterPro" id="IPR009057">
    <property type="entry name" value="Homeodomain-like_sf"/>
</dbReference>
<keyword evidence="7" id="KW-0175">Coiled coil</keyword>
<feature type="domain" description="PBC" evidence="9">
    <location>
        <begin position="1"/>
        <end position="181"/>
    </location>
</feature>
<feature type="DNA-binding region" description="Homeobox" evidence="6">
    <location>
        <begin position="182"/>
        <end position="244"/>
    </location>
</feature>
<dbReference type="PROSITE" id="PS50071">
    <property type="entry name" value="HOMEOBOX_2"/>
    <property type="match status" value="1"/>
</dbReference>
<sequence>MDELMKQLHKAVSTDNVDRNTIAKSVEMNPYRRTLHEVLLERKDLLLVGSRMNMVVMFDTEEPSTEIEEILAQFQNPTFPIEEVNTEKDEEWQPLEKKYLDGVNQIKEDMLSKQGQLEKDMEQSLTHGEKVLRSHRDFRPVDERDYCNIRQSISRHFDQAKVSLRGEAATKILVLRRDIEQQGRKRRNFDKNTTDTLQNWFHEHRQNPYPTDQEKAELAKQCNIKISQVNNWFGNQRIRSKQQALRCEEEEKKRLAAVAAEEARQKELEEQNVATEAAIAASTNLVNPGILNLPLVNPAMQAMMIPSVQPTVINNSSGELLLTGFLQQPNYFTVGEQMPITDNANGQQFYPTGFENFGLVQPIVEQPALLQPPVSQPPFSAMNYLG</sequence>
<dbReference type="CDD" id="cd00086">
    <property type="entry name" value="homeodomain"/>
    <property type="match status" value="1"/>
</dbReference>
<evidence type="ECO:0000256" key="6">
    <source>
        <dbReference type="PROSITE-ProRule" id="PRU00108"/>
    </source>
</evidence>
<dbReference type="SMART" id="SM00389">
    <property type="entry name" value="HOX"/>
    <property type="match status" value="1"/>
</dbReference>
<dbReference type="PROSITE" id="PS00027">
    <property type="entry name" value="HOMEOBOX_1"/>
    <property type="match status" value="1"/>
</dbReference>
<comment type="caution">
    <text evidence="10">The sequence shown here is derived from an EMBL/GenBank/DDBJ whole genome shotgun (WGS) entry which is preliminary data.</text>
</comment>
<evidence type="ECO:0000256" key="5">
    <source>
        <dbReference type="ARBA" id="ARBA00023242"/>
    </source>
</evidence>
<keyword evidence="5 6" id="KW-0539">Nucleus</keyword>
<dbReference type="Pfam" id="PF05920">
    <property type="entry name" value="Homeobox_KN"/>
    <property type="match status" value="1"/>
</dbReference>
<dbReference type="InterPro" id="IPR005542">
    <property type="entry name" value="PBX_PBC_dom"/>
</dbReference>
<dbReference type="Gene3D" id="1.10.10.60">
    <property type="entry name" value="Homeodomain-like"/>
    <property type="match status" value="1"/>
</dbReference>
<evidence type="ECO:0000256" key="1">
    <source>
        <dbReference type="ARBA" id="ARBA00004123"/>
    </source>
</evidence>
<keyword evidence="4 6" id="KW-0371">Homeobox</keyword>
<dbReference type="InterPro" id="IPR008422">
    <property type="entry name" value="KN_HD"/>
</dbReference>
<dbReference type="GO" id="GO:0005634">
    <property type="term" value="C:nucleus"/>
    <property type="evidence" value="ECO:0007669"/>
    <property type="project" value="UniProtKB-SubCell"/>
</dbReference>
<feature type="coiled-coil region" evidence="7">
    <location>
        <begin position="238"/>
        <end position="278"/>
    </location>
</feature>